<feature type="region of interest" description="Disordered" evidence="1">
    <location>
        <begin position="1"/>
        <end position="58"/>
    </location>
</feature>
<sequence length="283" mass="30109">MAKNIYKAVNRAVDSPLPSQQTFPRPRAQPQPREKKEAPALTGTDRAKEQSGGTTTAMQPISVKVFTKWVMKQRKLGEHRKPTSSKPAALVSLAARLATPVMSYGAASLAFKGRPAGSCRSLMSGNYTPNNRADGQQREVGAQPIGTKGWRTSDLRGLSSAVLGGFSAGEHRRSWDTALGEVVPLSTVHGGGGMLSRVGQAFKIWAPRQAGQMGGPFRGRAGRCCGSRPAAKGCAEFIPNGTGSGWANFSRWGVRVGRKGCYESSETEVPKSNSLEGPVVRSI</sequence>
<dbReference type="AlphaFoldDB" id="A0AAD7IMI7"/>
<comment type="caution">
    <text evidence="2">The sequence shown here is derived from an EMBL/GenBank/DDBJ whole genome shotgun (WGS) entry which is preliminary data.</text>
</comment>
<evidence type="ECO:0000256" key="1">
    <source>
        <dbReference type="SAM" id="MobiDB-lite"/>
    </source>
</evidence>
<accession>A0AAD7IMI7</accession>
<evidence type="ECO:0000313" key="2">
    <source>
        <dbReference type="EMBL" id="KAJ7746583.1"/>
    </source>
</evidence>
<name>A0AAD7IMI7_9AGAR</name>
<keyword evidence="3" id="KW-1185">Reference proteome</keyword>
<protein>
    <submittedName>
        <fullName evidence="2">Uncharacterized protein</fullName>
    </submittedName>
</protein>
<gene>
    <name evidence="2" type="ORF">B0H16DRAFT_1692623</name>
</gene>
<dbReference type="EMBL" id="JARKIB010000079">
    <property type="protein sequence ID" value="KAJ7746583.1"/>
    <property type="molecule type" value="Genomic_DNA"/>
</dbReference>
<proteinExistence type="predicted"/>
<reference evidence="2" key="1">
    <citation type="submission" date="2023-03" db="EMBL/GenBank/DDBJ databases">
        <title>Massive genome expansion in bonnet fungi (Mycena s.s.) driven by repeated elements and novel gene families across ecological guilds.</title>
        <authorList>
            <consortium name="Lawrence Berkeley National Laboratory"/>
            <person name="Harder C.B."/>
            <person name="Miyauchi S."/>
            <person name="Viragh M."/>
            <person name="Kuo A."/>
            <person name="Thoen E."/>
            <person name="Andreopoulos B."/>
            <person name="Lu D."/>
            <person name="Skrede I."/>
            <person name="Drula E."/>
            <person name="Henrissat B."/>
            <person name="Morin E."/>
            <person name="Kohler A."/>
            <person name="Barry K."/>
            <person name="LaButti K."/>
            <person name="Morin E."/>
            <person name="Salamov A."/>
            <person name="Lipzen A."/>
            <person name="Mereny Z."/>
            <person name="Hegedus B."/>
            <person name="Baldrian P."/>
            <person name="Stursova M."/>
            <person name="Weitz H."/>
            <person name="Taylor A."/>
            <person name="Grigoriev I.V."/>
            <person name="Nagy L.G."/>
            <person name="Martin F."/>
            <person name="Kauserud H."/>
        </authorList>
    </citation>
    <scope>NUCLEOTIDE SEQUENCE</scope>
    <source>
        <strain evidence="2">CBHHK182m</strain>
    </source>
</reference>
<organism evidence="2 3">
    <name type="scientific">Mycena metata</name>
    <dbReference type="NCBI Taxonomy" id="1033252"/>
    <lineage>
        <taxon>Eukaryota</taxon>
        <taxon>Fungi</taxon>
        <taxon>Dikarya</taxon>
        <taxon>Basidiomycota</taxon>
        <taxon>Agaricomycotina</taxon>
        <taxon>Agaricomycetes</taxon>
        <taxon>Agaricomycetidae</taxon>
        <taxon>Agaricales</taxon>
        <taxon>Marasmiineae</taxon>
        <taxon>Mycenaceae</taxon>
        <taxon>Mycena</taxon>
    </lineage>
</organism>
<evidence type="ECO:0000313" key="3">
    <source>
        <dbReference type="Proteomes" id="UP001215598"/>
    </source>
</evidence>
<dbReference type="Proteomes" id="UP001215598">
    <property type="component" value="Unassembled WGS sequence"/>
</dbReference>